<dbReference type="Proteomes" id="UP000305401">
    <property type="component" value="Unassembled WGS sequence"/>
</dbReference>
<comment type="caution">
    <text evidence="1">The sequence shown here is derived from an EMBL/GenBank/DDBJ whole genome shotgun (WGS) entry which is preliminary data.</text>
</comment>
<name>A0AC61S845_9BACT</name>
<dbReference type="EMBL" id="SSTG01000009">
    <property type="protein sequence ID" value="THG54832.1"/>
    <property type="molecule type" value="Genomic_DNA"/>
</dbReference>
<reference evidence="1" key="1">
    <citation type="submission" date="2019-04" db="EMBL/GenBank/DDBJ databases">
        <title>Microbes associate with the intestines of laboratory mice.</title>
        <authorList>
            <person name="Navarre W."/>
            <person name="Wong E."/>
            <person name="Huang K.C."/>
            <person name="Tropini C."/>
            <person name="Ng K."/>
            <person name="Yu B."/>
        </authorList>
    </citation>
    <scope>NUCLEOTIDE SEQUENCE</scope>
    <source>
        <strain evidence="1">NM86_A22</strain>
    </source>
</reference>
<keyword evidence="2" id="KW-1185">Reference proteome</keyword>
<evidence type="ECO:0000313" key="2">
    <source>
        <dbReference type="Proteomes" id="UP000305401"/>
    </source>
</evidence>
<evidence type="ECO:0000313" key="1">
    <source>
        <dbReference type="EMBL" id="THG54832.1"/>
    </source>
</evidence>
<sequence length="395" mass="43865">MNILKKISFCMVAIFAMYGCQKEPLNAECDIVEASLPTELLSKAPIVENRSVTFIIKDDVELTALAPEFTLTPGATIEPPSGTVRDFSTPQEYTVYSEDGKWHKTYTVTVKYVELALEYSFENVKVGNTNSFKYDVFYEMNPDGGESFTWASGNSGFALTGLGKDGPSSFPTFQRNDGKDGKALCLVTRKTGTFGTRFDKPLAAGNLYIGLFELGIALRDPRGATKFGMPFNMIPLSMKGSFKYKPGEQYCIFDKSYEGKLRPIEGMVDRFNIYAVLFDRTPPAGTPESEAVKFEYLNGDNVLSEDNEQIICVAEIPNEMRVATPNWKEFDIPFIYRPGKSIDTEKLQQGMYSITIVFSSSIDGDYFSGAEGSTLIVDNVELVCRKLGSTPQSDF</sequence>
<organism evidence="1 2">
    <name type="scientific">Muribaculum caecicola</name>
    <dbReference type="NCBI Taxonomy" id="3038144"/>
    <lineage>
        <taxon>Bacteria</taxon>
        <taxon>Pseudomonadati</taxon>
        <taxon>Bacteroidota</taxon>
        <taxon>Bacteroidia</taxon>
        <taxon>Bacteroidales</taxon>
        <taxon>Muribaculaceae</taxon>
        <taxon>Muribaculum</taxon>
    </lineage>
</organism>
<gene>
    <name evidence="1" type="ORF">E5990_01635</name>
</gene>
<protein>
    <submittedName>
        <fullName evidence="1">Uncharacterized protein</fullName>
    </submittedName>
</protein>
<accession>A0AC61S845</accession>
<proteinExistence type="predicted"/>